<evidence type="ECO:0000256" key="7">
    <source>
        <dbReference type="ARBA" id="ARBA00022833"/>
    </source>
</evidence>
<sequence>MMLAKIALSAATFAIDRPYSYRVPAQLENLLEPGMRVLVPFGKGNRSSEGLVLSLEQAEETHRLKEIQTLLDRRPVLTPEGIQLALWMRERFFCTVYAAALTMLPTGLWYVLKEGYALAPGVDRETWEAKTAGHPRARQVMTLLHGAGGRADLAQIRAIPDGKDPRGVLRELEKAGLVVRETQARRKVKDKTEQIASLAVDPAEALARMEPRRKTAPMGYEVTSLLCNLGSASVKELCYFTGASHQTVKSLEKRGILRLQEREVFRHQLPDIRQTQPLSPLNEAQQAAYEGLRALMNGGKPEAALLYGVTGSGKTQVYLHLIEQTLAAGRGAIVMVPEIALTPSLLQLFLTHFGRQVAVLHSCLSTGERYDEWKRVRDGQASVVIGTRSAVFAPLADVGLMILDEEQESSYQSESMVRYHAREVAKFRCTHHKGLLLLGSATPAVESRYAAEMGQYHLFTLRQRYNAHQMPKVRLVDMKQELRQGNATGLSGLLREELEENLRRGEQSILFLNRRGNSRMVVCSQCGEVPTCPRCSVHLTYHSANGRLMCHYCGHSQPLPELCPHCYGRLQFVGMGTQKLQEALEESYPGVEIMRMDADTITATQSHEVLLDRFRWKQVPILLGTQMVAKGLDFANVTLVGVVDGDLSLYADNYRAAERTFSLLTQVVGRAGRGEKLGRAVIQTWTPDNDVINLAARQDYDTFYEEEREMRRMLRFPPFLDLFRITLSGPEETQVLRACAVIRRSLEPWVKPRQQGPEGPEVLGPAPAPVLKVNNRYRYRVLLKCRNGREIRAVLAQILQAAQQDRANRGLSIAMDVNPMD</sequence>
<keyword evidence="8 12" id="KW-0067">ATP-binding</keyword>
<comment type="cofactor">
    <cofactor evidence="12">
        <name>Zn(2+)</name>
        <dbReference type="ChEBI" id="CHEBI:29105"/>
    </cofactor>
    <text evidence="12">Binds 2 zinc ions per subunit.</text>
</comment>
<evidence type="ECO:0000256" key="12">
    <source>
        <dbReference type="HAMAP-Rule" id="MF_00983"/>
    </source>
</evidence>
<dbReference type="CDD" id="cd17929">
    <property type="entry name" value="DEXHc_priA"/>
    <property type="match status" value="1"/>
</dbReference>
<evidence type="ECO:0000256" key="10">
    <source>
        <dbReference type="ARBA" id="ARBA00023235"/>
    </source>
</evidence>
<comment type="catalytic activity">
    <reaction evidence="12">
        <text>Couples ATP hydrolysis with the unwinding of duplex DNA by translocating in the 3'-5' direction.</text>
        <dbReference type="EC" id="5.6.2.4"/>
    </reaction>
</comment>
<dbReference type="GO" id="GO:0006270">
    <property type="term" value="P:DNA replication initiation"/>
    <property type="evidence" value="ECO:0007669"/>
    <property type="project" value="TreeGrafter"/>
</dbReference>
<dbReference type="InterPro" id="IPR027417">
    <property type="entry name" value="P-loop_NTPase"/>
</dbReference>
<evidence type="ECO:0000256" key="6">
    <source>
        <dbReference type="ARBA" id="ARBA00022806"/>
    </source>
</evidence>
<keyword evidence="9 12" id="KW-0238">DNA-binding</keyword>
<comment type="caution">
    <text evidence="14">The sequence shown here is derived from an EMBL/GenBank/DDBJ whole genome shotgun (WGS) entry which is preliminary data.</text>
</comment>
<keyword evidence="6 12" id="KW-0347">Helicase</keyword>
<dbReference type="AlphaFoldDB" id="A0A3E2B515"/>
<dbReference type="Proteomes" id="UP000260649">
    <property type="component" value="Unassembled WGS sequence"/>
</dbReference>
<evidence type="ECO:0000256" key="1">
    <source>
        <dbReference type="ARBA" id="ARBA00022515"/>
    </source>
</evidence>
<dbReference type="FunFam" id="3.40.50.300:FF:000489">
    <property type="entry name" value="Primosome assembly protein PriA"/>
    <property type="match status" value="1"/>
</dbReference>
<dbReference type="GO" id="GO:0008270">
    <property type="term" value="F:zinc ion binding"/>
    <property type="evidence" value="ECO:0007669"/>
    <property type="project" value="UniProtKB-UniRule"/>
</dbReference>
<dbReference type="GO" id="GO:0016887">
    <property type="term" value="F:ATP hydrolysis activity"/>
    <property type="evidence" value="ECO:0007669"/>
    <property type="project" value="RHEA"/>
</dbReference>
<dbReference type="GO" id="GO:0003677">
    <property type="term" value="F:DNA binding"/>
    <property type="evidence" value="ECO:0007669"/>
    <property type="project" value="UniProtKB-UniRule"/>
</dbReference>
<evidence type="ECO:0000256" key="2">
    <source>
        <dbReference type="ARBA" id="ARBA00022705"/>
    </source>
</evidence>
<dbReference type="InterPro" id="IPR005259">
    <property type="entry name" value="PriA"/>
</dbReference>
<keyword evidence="15" id="KW-1185">Reference proteome</keyword>
<evidence type="ECO:0000259" key="13">
    <source>
        <dbReference type="PROSITE" id="PS51192"/>
    </source>
</evidence>
<feature type="binding site" evidence="12">
    <location>
        <position position="550"/>
    </location>
    <ligand>
        <name>Zn(2+)</name>
        <dbReference type="ChEBI" id="CHEBI:29105"/>
        <label>2</label>
    </ligand>
</feature>
<dbReference type="Gene3D" id="3.40.1440.60">
    <property type="entry name" value="PriA, 3(prime) DNA-binding domain"/>
    <property type="match status" value="1"/>
</dbReference>
<keyword evidence="1 12" id="KW-0639">Primosome</keyword>
<name>A0A3E2B515_9FIRM</name>
<dbReference type="EC" id="5.6.2.4" evidence="12"/>
<accession>A0A3E2B515</accession>
<gene>
    <name evidence="12 14" type="primary">priA</name>
    <name evidence="14" type="ORF">DV520_03765</name>
</gene>
<dbReference type="Gene3D" id="3.40.50.300">
    <property type="entry name" value="P-loop containing nucleotide triphosphate hydrolases"/>
    <property type="match status" value="2"/>
</dbReference>
<dbReference type="PROSITE" id="PS51192">
    <property type="entry name" value="HELICASE_ATP_BIND_1"/>
    <property type="match status" value="1"/>
</dbReference>
<dbReference type="RefSeq" id="WP_117141832.1">
    <property type="nucleotide sequence ID" value="NZ_CAKXKJ010000001.1"/>
</dbReference>
<keyword evidence="7 12" id="KW-0862">Zinc</keyword>
<dbReference type="PANTHER" id="PTHR30580:SF0">
    <property type="entry name" value="PRIMOSOMAL PROTEIN N"/>
    <property type="match status" value="1"/>
</dbReference>
<evidence type="ECO:0000313" key="15">
    <source>
        <dbReference type="Proteomes" id="UP000260649"/>
    </source>
</evidence>
<feature type="binding site" evidence="12">
    <location>
        <position position="553"/>
    </location>
    <ligand>
        <name>Zn(2+)</name>
        <dbReference type="ChEBI" id="CHEBI:29105"/>
        <label>2</label>
    </ligand>
</feature>
<keyword evidence="5 12" id="KW-0378">Hydrolase</keyword>
<dbReference type="GO" id="GO:0006269">
    <property type="term" value="P:DNA replication, synthesis of primer"/>
    <property type="evidence" value="ECO:0007669"/>
    <property type="project" value="UniProtKB-KW"/>
</dbReference>
<dbReference type="GO" id="GO:0006302">
    <property type="term" value="P:double-strand break repair"/>
    <property type="evidence" value="ECO:0007669"/>
    <property type="project" value="InterPro"/>
</dbReference>
<dbReference type="InterPro" id="IPR042115">
    <property type="entry name" value="PriA_3primeBD_sf"/>
</dbReference>
<comment type="similarity">
    <text evidence="12">Belongs to the helicase family. PriA subfamily.</text>
</comment>
<dbReference type="Pfam" id="PF00270">
    <property type="entry name" value="DEAD"/>
    <property type="match status" value="1"/>
</dbReference>
<dbReference type="GO" id="GO:1990077">
    <property type="term" value="C:primosome complex"/>
    <property type="evidence" value="ECO:0007669"/>
    <property type="project" value="UniProtKB-UniRule"/>
</dbReference>
<dbReference type="NCBIfam" id="TIGR00595">
    <property type="entry name" value="priA"/>
    <property type="match status" value="1"/>
</dbReference>
<dbReference type="InterPro" id="IPR040498">
    <property type="entry name" value="PriA_CRR"/>
</dbReference>
<organism evidence="14 15">
    <name type="scientific">Evtepia gabavorous</name>
    <dbReference type="NCBI Taxonomy" id="2211183"/>
    <lineage>
        <taxon>Bacteria</taxon>
        <taxon>Bacillati</taxon>
        <taxon>Bacillota</taxon>
        <taxon>Clostridia</taxon>
        <taxon>Eubacteriales</taxon>
        <taxon>Evtepia</taxon>
    </lineage>
</organism>
<dbReference type="HAMAP" id="MF_00983">
    <property type="entry name" value="PriA"/>
    <property type="match status" value="1"/>
</dbReference>
<evidence type="ECO:0000256" key="9">
    <source>
        <dbReference type="ARBA" id="ARBA00023125"/>
    </source>
</evidence>
<reference evidence="14 15" key="1">
    <citation type="submission" date="2018-07" db="EMBL/GenBank/DDBJ databases">
        <title>GABA Modulating Bacteria of the Human Gut Microbiota.</title>
        <authorList>
            <person name="Strandwitz P."/>
            <person name="Kim K.H."/>
            <person name="Terekhova D."/>
            <person name="Liu J.K."/>
            <person name="Sharma A."/>
            <person name="Levering J."/>
            <person name="Mcdonald D."/>
            <person name="Dietrich D."/>
            <person name="Ramadhar T.R."/>
            <person name="Lekbua A."/>
            <person name="Mroue N."/>
            <person name="Liston C."/>
            <person name="Stewart E.J."/>
            <person name="Dubin M.J."/>
            <person name="Zengler K."/>
            <person name="Knight R."/>
            <person name="Gilbert J.A."/>
            <person name="Clardy J."/>
            <person name="Lewis K."/>
        </authorList>
    </citation>
    <scope>NUCLEOTIDE SEQUENCE [LARGE SCALE GENOMIC DNA]</scope>
    <source>
        <strain evidence="14 15">KLE1738</strain>
    </source>
</reference>
<dbReference type="SUPFAM" id="SSF52540">
    <property type="entry name" value="P-loop containing nucleoside triphosphate hydrolases"/>
    <property type="match status" value="1"/>
</dbReference>
<keyword evidence="10 12" id="KW-0413">Isomerase</keyword>
<dbReference type="GO" id="GO:0043138">
    <property type="term" value="F:3'-5' DNA helicase activity"/>
    <property type="evidence" value="ECO:0007669"/>
    <property type="project" value="UniProtKB-EC"/>
</dbReference>
<feature type="domain" description="Helicase ATP-binding" evidence="13">
    <location>
        <begin position="295"/>
        <end position="461"/>
    </location>
</feature>
<proteinExistence type="inferred from homology"/>
<feature type="binding site" evidence="12">
    <location>
        <position position="523"/>
    </location>
    <ligand>
        <name>Zn(2+)</name>
        <dbReference type="ChEBI" id="CHEBI:29105"/>
        <label>1</label>
    </ligand>
</feature>
<dbReference type="InterPro" id="IPR041222">
    <property type="entry name" value="PriA_3primeBD"/>
</dbReference>
<comment type="subunit">
    <text evidence="12">Component of the replication restart primosome.</text>
</comment>
<dbReference type="SMART" id="SM00490">
    <property type="entry name" value="HELICc"/>
    <property type="match status" value="1"/>
</dbReference>
<evidence type="ECO:0000256" key="5">
    <source>
        <dbReference type="ARBA" id="ARBA00022801"/>
    </source>
</evidence>
<feature type="binding site" evidence="12">
    <location>
        <position position="563"/>
    </location>
    <ligand>
        <name>Zn(2+)</name>
        <dbReference type="ChEBI" id="CHEBI:29105"/>
        <label>1</label>
    </ligand>
</feature>
<dbReference type="GeneID" id="97994859"/>
<dbReference type="InterPro" id="IPR014001">
    <property type="entry name" value="Helicase_ATP-bd"/>
</dbReference>
<dbReference type="OrthoDB" id="9759544at2"/>
<feature type="binding site" evidence="12">
    <location>
        <position position="526"/>
    </location>
    <ligand>
        <name>Zn(2+)</name>
        <dbReference type="ChEBI" id="CHEBI:29105"/>
        <label>1</label>
    </ligand>
</feature>
<dbReference type="EMBL" id="QQRQ01000004">
    <property type="protein sequence ID" value="RFT07115.1"/>
    <property type="molecule type" value="Genomic_DNA"/>
</dbReference>
<dbReference type="Pfam" id="PF18319">
    <property type="entry name" value="Zn_ribbon_PriA"/>
    <property type="match status" value="1"/>
</dbReference>
<keyword evidence="2 12" id="KW-0235">DNA replication</keyword>
<evidence type="ECO:0000313" key="14">
    <source>
        <dbReference type="EMBL" id="RFT07115.1"/>
    </source>
</evidence>
<feature type="binding site" evidence="12">
    <location>
        <position position="535"/>
    </location>
    <ligand>
        <name>Zn(2+)</name>
        <dbReference type="ChEBI" id="CHEBI:29105"/>
        <label>2</label>
    </ligand>
</feature>
<evidence type="ECO:0000256" key="4">
    <source>
        <dbReference type="ARBA" id="ARBA00022741"/>
    </source>
</evidence>
<dbReference type="Pfam" id="PF18074">
    <property type="entry name" value="PriA_C"/>
    <property type="match status" value="1"/>
</dbReference>
<feature type="binding site" evidence="12">
    <location>
        <position position="566"/>
    </location>
    <ligand>
        <name>Zn(2+)</name>
        <dbReference type="ChEBI" id="CHEBI:29105"/>
        <label>1</label>
    </ligand>
</feature>
<dbReference type="InterPro" id="IPR041236">
    <property type="entry name" value="PriA_C"/>
</dbReference>
<dbReference type="GO" id="GO:0005524">
    <property type="term" value="F:ATP binding"/>
    <property type="evidence" value="ECO:0007669"/>
    <property type="project" value="UniProtKB-UniRule"/>
</dbReference>
<dbReference type="GO" id="GO:0006310">
    <property type="term" value="P:DNA recombination"/>
    <property type="evidence" value="ECO:0007669"/>
    <property type="project" value="InterPro"/>
</dbReference>
<comment type="function">
    <text evidence="12">Initiates the restart of stalled replication forks, which reloads the replicative helicase on sites other than the origin of replication. Recognizes and binds to abandoned replication forks and remodels them to uncover a helicase loading site. Promotes assembly of the primosome at these replication forks.</text>
</comment>
<dbReference type="SMART" id="SM00487">
    <property type="entry name" value="DEXDc"/>
    <property type="match status" value="1"/>
</dbReference>
<evidence type="ECO:0000256" key="3">
    <source>
        <dbReference type="ARBA" id="ARBA00022723"/>
    </source>
</evidence>
<keyword evidence="4 12" id="KW-0547">Nucleotide-binding</keyword>
<dbReference type="Pfam" id="PF00271">
    <property type="entry name" value="Helicase_C"/>
    <property type="match status" value="1"/>
</dbReference>
<dbReference type="Pfam" id="PF17764">
    <property type="entry name" value="PriA_3primeBD"/>
    <property type="match status" value="1"/>
</dbReference>
<evidence type="ECO:0000256" key="11">
    <source>
        <dbReference type="ARBA" id="ARBA00048988"/>
    </source>
</evidence>
<evidence type="ECO:0000256" key="8">
    <source>
        <dbReference type="ARBA" id="ARBA00022840"/>
    </source>
</evidence>
<dbReference type="InterPro" id="IPR001650">
    <property type="entry name" value="Helicase_C-like"/>
</dbReference>
<comment type="catalytic activity">
    <reaction evidence="11 12">
        <text>ATP + H2O = ADP + phosphate + H(+)</text>
        <dbReference type="Rhea" id="RHEA:13065"/>
        <dbReference type="ChEBI" id="CHEBI:15377"/>
        <dbReference type="ChEBI" id="CHEBI:15378"/>
        <dbReference type="ChEBI" id="CHEBI:30616"/>
        <dbReference type="ChEBI" id="CHEBI:43474"/>
        <dbReference type="ChEBI" id="CHEBI:456216"/>
        <dbReference type="EC" id="5.6.2.4"/>
    </reaction>
</comment>
<protein>
    <recommendedName>
        <fullName evidence="12">Replication restart protein PriA</fullName>
    </recommendedName>
    <alternativeName>
        <fullName evidence="12">ATP-dependent DNA helicase PriA</fullName>
        <ecNumber evidence="12">5.6.2.4</ecNumber>
    </alternativeName>
    <alternativeName>
        <fullName evidence="12">DNA 3'-5' helicase PriA</fullName>
    </alternativeName>
</protein>
<feature type="binding site" evidence="12">
    <location>
        <position position="532"/>
    </location>
    <ligand>
        <name>Zn(2+)</name>
        <dbReference type="ChEBI" id="CHEBI:29105"/>
        <label>2</label>
    </ligand>
</feature>
<dbReference type="InterPro" id="IPR011545">
    <property type="entry name" value="DEAD/DEAH_box_helicase_dom"/>
</dbReference>
<keyword evidence="3 12" id="KW-0479">Metal-binding</keyword>
<dbReference type="PANTHER" id="PTHR30580">
    <property type="entry name" value="PRIMOSOMAL PROTEIN N"/>
    <property type="match status" value="1"/>
</dbReference>